<dbReference type="GO" id="GO:0006457">
    <property type="term" value="P:protein folding"/>
    <property type="evidence" value="ECO:0007669"/>
    <property type="project" value="InterPro"/>
</dbReference>
<organism evidence="5 6">
    <name type="scientific">Candidatus Shapirobacteria bacterium CG2_30_35_20</name>
    <dbReference type="NCBI Taxonomy" id="1805376"/>
    <lineage>
        <taxon>Bacteria</taxon>
        <taxon>Candidatus Shapironibacteriota</taxon>
    </lineage>
</organism>
<dbReference type="PANTHER" id="PTHR45625">
    <property type="entry name" value="PEPTIDYL-PROLYL CIS-TRANS ISOMERASE-RELATED"/>
    <property type="match status" value="1"/>
</dbReference>
<dbReference type="AlphaFoldDB" id="A0A1J5HSB9"/>
<dbReference type="PROSITE" id="PS00170">
    <property type="entry name" value="CSA_PPIASE_1"/>
    <property type="match status" value="1"/>
</dbReference>
<dbReference type="EMBL" id="MNZO01000001">
    <property type="protein sequence ID" value="OIP87969.1"/>
    <property type="molecule type" value="Genomic_DNA"/>
</dbReference>
<sequence length="194" mass="21105">MKNKIIILTSVLLLSSCTLFPTPKTNDIDIVSNQPTTLQVKPTTIMDKKNDNLVALTLKDGQIVIKLYDQETPNTAKTFRDKINSGFYDGLTFHRVIPGFMAQGGDPTGTGTGGGKQKSELNNIPFKRGSLGLARTAQTNQVSNDSQFFICYNDTGCAHLTSDYVNFGQVVSGLEVLDKIVQGDKIIKAISTTK</sequence>
<comment type="function">
    <text evidence="3">PPIases accelerate the folding of proteins. It catalyzes the cis-trans isomerization of proline imidic peptide bonds in oligopeptides.</text>
</comment>
<dbReference type="STRING" id="1805376.AUK05_00035"/>
<evidence type="ECO:0000313" key="6">
    <source>
        <dbReference type="Proteomes" id="UP000182344"/>
    </source>
</evidence>
<dbReference type="SUPFAM" id="SSF50891">
    <property type="entry name" value="Cyclophilin-like"/>
    <property type="match status" value="1"/>
</dbReference>
<dbReference type="CDD" id="cd00317">
    <property type="entry name" value="cyclophilin"/>
    <property type="match status" value="1"/>
</dbReference>
<dbReference type="InterPro" id="IPR002130">
    <property type="entry name" value="Cyclophilin-type_PPIase_dom"/>
</dbReference>
<dbReference type="PROSITE" id="PS51257">
    <property type="entry name" value="PROKAR_LIPOPROTEIN"/>
    <property type="match status" value="1"/>
</dbReference>
<accession>A0A1J5HSB9</accession>
<dbReference type="PRINTS" id="PR00153">
    <property type="entry name" value="CSAPPISMRASE"/>
</dbReference>
<protein>
    <recommendedName>
        <fullName evidence="3">Peptidyl-prolyl cis-trans isomerase</fullName>
        <shortName evidence="3">PPIase</shortName>
        <ecNumber evidence="3">5.2.1.8</ecNumber>
    </recommendedName>
</protein>
<dbReference type="Proteomes" id="UP000182344">
    <property type="component" value="Unassembled WGS sequence"/>
</dbReference>
<feature type="chain" id="PRO_5011808830" description="Peptidyl-prolyl cis-trans isomerase" evidence="3">
    <location>
        <begin position="22"/>
        <end position="194"/>
    </location>
</feature>
<reference evidence="5 6" key="1">
    <citation type="journal article" date="2016" name="Environ. Microbiol.">
        <title>Genomic resolution of a cold subsurface aquifer community provides metabolic insights for novel microbes adapted to high CO concentrations.</title>
        <authorList>
            <person name="Probst A.J."/>
            <person name="Castelle C.J."/>
            <person name="Singh A."/>
            <person name="Brown C.T."/>
            <person name="Anantharaman K."/>
            <person name="Sharon I."/>
            <person name="Hug L.A."/>
            <person name="Burstein D."/>
            <person name="Emerson J.B."/>
            <person name="Thomas B.C."/>
            <person name="Banfield J.F."/>
        </authorList>
    </citation>
    <scope>NUCLEOTIDE SEQUENCE [LARGE SCALE GENOMIC DNA]</scope>
    <source>
        <strain evidence="5">CG2_30_35_20</strain>
    </source>
</reference>
<keyword evidence="2 3" id="KW-0413">Isomerase</keyword>
<comment type="catalytic activity">
    <reaction evidence="3">
        <text>[protein]-peptidylproline (omega=180) = [protein]-peptidylproline (omega=0)</text>
        <dbReference type="Rhea" id="RHEA:16237"/>
        <dbReference type="Rhea" id="RHEA-COMP:10747"/>
        <dbReference type="Rhea" id="RHEA-COMP:10748"/>
        <dbReference type="ChEBI" id="CHEBI:83833"/>
        <dbReference type="ChEBI" id="CHEBI:83834"/>
        <dbReference type="EC" id="5.2.1.8"/>
    </reaction>
</comment>
<evidence type="ECO:0000259" key="4">
    <source>
        <dbReference type="PROSITE" id="PS50072"/>
    </source>
</evidence>
<dbReference type="PROSITE" id="PS50072">
    <property type="entry name" value="CSA_PPIASE_2"/>
    <property type="match status" value="1"/>
</dbReference>
<dbReference type="GO" id="GO:0003755">
    <property type="term" value="F:peptidyl-prolyl cis-trans isomerase activity"/>
    <property type="evidence" value="ECO:0007669"/>
    <property type="project" value="UniProtKB-UniRule"/>
</dbReference>
<dbReference type="InterPro" id="IPR044666">
    <property type="entry name" value="Cyclophilin_A-like"/>
</dbReference>
<dbReference type="PANTHER" id="PTHR45625:SF4">
    <property type="entry name" value="PEPTIDYLPROLYL ISOMERASE DOMAIN AND WD REPEAT-CONTAINING PROTEIN 1"/>
    <property type="match status" value="1"/>
</dbReference>
<evidence type="ECO:0000313" key="5">
    <source>
        <dbReference type="EMBL" id="OIP87969.1"/>
    </source>
</evidence>
<feature type="domain" description="PPIase cyclophilin-type" evidence="4">
    <location>
        <begin position="61"/>
        <end position="180"/>
    </location>
</feature>
<dbReference type="Gene3D" id="2.40.100.10">
    <property type="entry name" value="Cyclophilin-like"/>
    <property type="match status" value="1"/>
</dbReference>
<keyword evidence="1 3" id="KW-0697">Rotamase</keyword>
<dbReference type="EC" id="5.2.1.8" evidence="3"/>
<dbReference type="Pfam" id="PF00160">
    <property type="entry name" value="Pro_isomerase"/>
    <property type="match status" value="1"/>
</dbReference>
<keyword evidence="3" id="KW-0732">Signal</keyword>
<evidence type="ECO:0000256" key="3">
    <source>
        <dbReference type="RuleBase" id="RU363019"/>
    </source>
</evidence>
<evidence type="ECO:0000256" key="2">
    <source>
        <dbReference type="ARBA" id="ARBA00023235"/>
    </source>
</evidence>
<evidence type="ECO:0000256" key="1">
    <source>
        <dbReference type="ARBA" id="ARBA00023110"/>
    </source>
</evidence>
<comment type="caution">
    <text evidence="5">The sequence shown here is derived from an EMBL/GenBank/DDBJ whole genome shotgun (WGS) entry which is preliminary data.</text>
</comment>
<gene>
    <name evidence="5" type="ORF">AUK05_00035</name>
</gene>
<feature type="signal peptide" evidence="3">
    <location>
        <begin position="1"/>
        <end position="21"/>
    </location>
</feature>
<comment type="similarity">
    <text evidence="3">Belongs to the cyclophilin-type PPIase family.</text>
</comment>
<dbReference type="InterPro" id="IPR020892">
    <property type="entry name" value="Cyclophilin-type_PPIase_CS"/>
</dbReference>
<proteinExistence type="inferred from homology"/>
<name>A0A1J5HSB9_9BACT</name>
<dbReference type="InterPro" id="IPR029000">
    <property type="entry name" value="Cyclophilin-like_dom_sf"/>
</dbReference>